<reference evidence="3" key="1">
    <citation type="submission" date="2018-11" db="EMBL/GenBank/DDBJ databases">
        <authorList>
            <consortium name="Pathogen Informatics"/>
        </authorList>
    </citation>
    <scope>NUCLEOTIDE SEQUENCE</scope>
</reference>
<organism evidence="3 4">
    <name type="scientific">Protopolystoma xenopodis</name>
    <dbReference type="NCBI Taxonomy" id="117903"/>
    <lineage>
        <taxon>Eukaryota</taxon>
        <taxon>Metazoa</taxon>
        <taxon>Spiralia</taxon>
        <taxon>Lophotrochozoa</taxon>
        <taxon>Platyhelminthes</taxon>
        <taxon>Monogenea</taxon>
        <taxon>Polyopisthocotylea</taxon>
        <taxon>Polystomatidea</taxon>
        <taxon>Polystomatidae</taxon>
        <taxon>Protopolystoma</taxon>
    </lineage>
</organism>
<protein>
    <submittedName>
        <fullName evidence="3">Uncharacterized protein</fullName>
    </submittedName>
</protein>
<keyword evidence="2" id="KW-0812">Transmembrane</keyword>
<name>A0A448XMB8_9PLAT</name>
<keyword evidence="2" id="KW-1133">Transmembrane helix</keyword>
<comment type="caution">
    <text evidence="3">The sequence shown here is derived from an EMBL/GenBank/DDBJ whole genome shotgun (WGS) entry which is preliminary data.</text>
</comment>
<feature type="compositionally biased region" description="Low complexity" evidence="1">
    <location>
        <begin position="54"/>
        <end position="64"/>
    </location>
</feature>
<feature type="transmembrane region" description="Helical" evidence="2">
    <location>
        <begin position="109"/>
        <end position="135"/>
    </location>
</feature>
<accession>A0A448XMB8</accession>
<sequence length="189" mass="20007">MSKSQTDYEQHSSPSQILDLRSAICQPDICPSADRLVLRLFLPVARTRVPLTSVLSPSSPLSSTELAGEENRTGDLDADAGEVDARAVAGYGGLLTSGFVGRLRRRASLLSLTSLGFVASAGLAGGTACLAAGLMSEIHVKLADVKEFAAWAAALRIAVDFSTETKLRAHTCKELACLYLRTDTIISLL</sequence>
<feature type="region of interest" description="Disordered" evidence="1">
    <location>
        <begin position="54"/>
        <end position="75"/>
    </location>
</feature>
<evidence type="ECO:0000256" key="1">
    <source>
        <dbReference type="SAM" id="MobiDB-lite"/>
    </source>
</evidence>
<keyword evidence="2" id="KW-0472">Membrane</keyword>
<keyword evidence="4" id="KW-1185">Reference proteome</keyword>
<dbReference type="AlphaFoldDB" id="A0A448XMB8"/>
<gene>
    <name evidence="3" type="ORF">PXEA_LOCUS33577</name>
</gene>
<evidence type="ECO:0000313" key="3">
    <source>
        <dbReference type="EMBL" id="VEL40137.1"/>
    </source>
</evidence>
<dbReference type="EMBL" id="CAAALY010263813">
    <property type="protein sequence ID" value="VEL40137.1"/>
    <property type="molecule type" value="Genomic_DNA"/>
</dbReference>
<dbReference type="Proteomes" id="UP000784294">
    <property type="component" value="Unassembled WGS sequence"/>
</dbReference>
<proteinExistence type="predicted"/>
<evidence type="ECO:0000256" key="2">
    <source>
        <dbReference type="SAM" id="Phobius"/>
    </source>
</evidence>
<evidence type="ECO:0000313" key="4">
    <source>
        <dbReference type="Proteomes" id="UP000784294"/>
    </source>
</evidence>